<keyword evidence="3" id="KW-0808">Transferase</keyword>
<dbReference type="EMBL" id="AZSP01000122">
    <property type="protein sequence ID" value="PVE12220.1"/>
    <property type="molecule type" value="Genomic_DNA"/>
</dbReference>
<evidence type="ECO:0000256" key="4">
    <source>
        <dbReference type="ARBA" id="ARBA00022777"/>
    </source>
</evidence>
<evidence type="ECO:0000256" key="2">
    <source>
        <dbReference type="ARBA" id="ARBA00012438"/>
    </source>
</evidence>
<dbReference type="PANTHER" id="PTHR24421">
    <property type="entry name" value="NITRATE/NITRITE SENSOR PROTEIN NARX-RELATED"/>
    <property type="match status" value="1"/>
</dbReference>
<dbReference type="InterPro" id="IPR003594">
    <property type="entry name" value="HATPase_dom"/>
</dbReference>
<keyword evidence="5" id="KW-0902">Two-component regulatory system</keyword>
<dbReference type="STRING" id="1440053.GCA_000718095_00349"/>
<accession>A0A2T7TAM6</accession>
<evidence type="ECO:0000313" key="8">
    <source>
        <dbReference type="Proteomes" id="UP000245992"/>
    </source>
</evidence>
<dbReference type="Pfam" id="PF02518">
    <property type="entry name" value="HATPase_c"/>
    <property type="match status" value="1"/>
</dbReference>
<keyword evidence="8" id="KW-1185">Reference proteome</keyword>
<evidence type="ECO:0000259" key="6">
    <source>
        <dbReference type="Pfam" id="PF02518"/>
    </source>
</evidence>
<dbReference type="Proteomes" id="UP000245992">
    <property type="component" value="Unassembled WGS sequence"/>
</dbReference>
<dbReference type="PANTHER" id="PTHR24421:SF10">
    <property type="entry name" value="NITRATE_NITRITE SENSOR PROTEIN NARQ"/>
    <property type="match status" value="1"/>
</dbReference>
<dbReference type="InterPro" id="IPR036890">
    <property type="entry name" value="HATPase_C_sf"/>
</dbReference>
<evidence type="ECO:0000256" key="5">
    <source>
        <dbReference type="ARBA" id="ARBA00023012"/>
    </source>
</evidence>
<dbReference type="EC" id="2.7.13.3" evidence="2"/>
<evidence type="ECO:0000256" key="3">
    <source>
        <dbReference type="ARBA" id="ARBA00022679"/>
    </source>
</evidence>
<dbReference type="AlphaFoldDB" id="A0A2T7TAM6"/>
<dbReference type="GO" id="GO:0000160">
    <property type="term" value="P:phosphorelay signal transduction system"/>
    <property type="evidence" value="ECO:0007669"/>
    <property type="project" value="UniProtKB-KW"/>
</dbReference>
<dbReference type="SUPFAM" id="SSF55874">
    <property type="entry name" value="ATPase domain of HSP90 chaperone/DNA topoisomerase II/histidine kinase"/>
    <property type="match status" value="1"/>
</dbReference>
<sequence>MERLAATTTAAGVRVDLRWRGTRRPLPADIDLAAFRIVQESVTNVVRHSGATSCRVRVDHLDDALAIEVSDRGRGGNAGTDTGYGLVGMRERVALLHGDFTAGTRHGGGFLVAARLPVPRAARTAAEAKTGAEPKAGAG</sequence>
<reference evidence="7 8" key="1">
    <citation type="submission" date="2013-12" db="EMBL/GenBank/DDBJ databases">
        <title>Annotated genome of Streptomyces scopuliridis.</title>
        <authorList>
            <person name="Olson J.B."/>
        </authorList>
    </citation>
    <scope>NUCLEOTIDE SEQUENCE [LARGE SCALE GENOMIC DNA]</scope>
    <source>
        <strain evidence="7 8">RB72</strain>
    </source>
</reference>
<feature type="domain" description="Histidine kinase/HSP90-like ATPase" evidence="6">
    <location>
        <begin position="34"/>
        <end position="119"/>
    </location>
</feature>
<gene>
    <name evidence="7" type="ORF">Y717_06105</name>
</gene>
<dbReference type="GO" id="GO:0004673">
    <property type="term" value="F:protein histidine kinase activity"/>
    <property type="evidence" value="ECO:0007669"/>
    <property type="project" value="UniProtKB-EC"/>
</dbReference>
<evidence type="ECO:0000313" key="7">
    <source>
        <dbReference type="EMBL" id="PVE12220.1"/>
    </source>
</evidence>
<dbReference type="CDD" id="cd16917">
    <property type="entry name" value="HATPase_UhpB-NarQ-NarX-like"/>
    <property type="match status" value="1"/>
</dbReference>
<name>A0A2T7TAM6_9ACTN</name>
<dbReference type="Gene3D" id="3.30.565.10">
    <property type="entry name" value="Histidine kinase-like ATPase, C-terminal domain"/>
    <property type="match status" value="1"/>
</dbReference>
<organism evidence="7 8">
    <name type="scientific">Streptomyces scopuliridis RB72</name>
    <dbReference type="NCBI Taxonomy" id="1440053"/>
    <lineage>
        <taxon>Bacteria</taxon>
        <taxon>Bacillati</taxon>
        <taxon>Actinomycetota</taxon>
        <taxon>Actinomycetes</taxon>
        <taxon>Kitasatosporales</taxon>
        <taxon>Streptomycetaceae</taxon>
        <taxon>Streptomyces</taxon>
    </lineage>
</organism>
<protein>
    <recommendedName>
        <fullName evidence="2">histidine kinase</fullName>
        <ecNumber evidence="2">2.7.13.3</ecNumber>
    </recommendedName>
</protein>
<proteinExistence type="predicted"/>
<comment type="caution">
    <text evidence="7">The sequence shown here is derived from an EMBL/GenBank/DDBJ whole genome shotgun (WGS) entry which is preliminary data.</text>
</comment>
<evidence type="ECO:0000256" key="1">
    <source>
        <dbReference type="ARBA" id="ARBA00000085"/>
    </source>
</evidence>
<dbReference type="RefSeq" id="WP_420894576.1">
    <property type="nucleotide sequence ID" value="NZ_AZSP01000122.1"/>
</dbReference>
<keyword evidence="4" id="KW-0418">Kinase</keyword>
<comment type="catalytic activity">
    <reaction evidence="1">
        <text>ATP + protein L-histidine = ADP + protein N-phospho-L-histidine.</text>
        <dbReference type="EC" id="2.7.13.3"/>
    </reaction>
</comment>
<dbReference type="InterPro" id="IPR050482">
    <property type="entry name" value="Sensor_HK_TwoCompSys"/>
</dbReference>